<dbReference type="PANTHER" id="PTHR43690">
    <property type="entry name" value="NARDILYSIN"/>
    <property type="match status" value="1"/>
</dbReference>
<dbReference type="InterPro" id="IPR011765">
    <property type="entry name" value="Pept_M16_N"/>
</dbReference>
<dbReference type="Gene3D" id="3.30.830.10">
    <property type="entry name" value="Metalloenzyme, LuxS/M16 peptidase-like"/>
    <property type="match status" value="3"/>
</dbReference>
<dbReference type="EMBL" id="JACHWY010000002">
    <property type="protein sequence ID" value="MBB3047555.1"/>
    <property type="molecule type" value="Genomic_DNA"/>
</dbReference>
<evidence type="ECO:0000256" key="2">
    <source>
        <dbReference type="ARBA" id="ARBA00022670"/>
    </source>
</evidence>
<keyword evidence="3" id="KW-0479">Metal-binding</keyword>
<dbReference type="GO" id="GO:0006508">
    <property type="term" value="P:proteolysis"/>
    <property type="evidence" value="ECO:0007669"/>
    <property type="project" value="UniProtKB-KW"/>
</dbReference>
<evidence type="ECO:0000313" key="10">
    <source>
        <dbReference type="EMBL" id="MBB3047555.1"/>
    </source>
</evidence>
<dbReference type="GO" id="GO:0046872">
    <property type="term" value="F:metal ion binding"/>
    <property type="evidence" value="ECO:0007669"/>
    <property type="project" value="UniProtKB-KW"/>
</dbReference>
<comment type="similarity">
    <text evidence="1">Belongs to the peptidase M16 family.</text>
</comment>
<dbReference type="SUPFAM" id="SSF63411">
    <property type="entry name" value="LuxS/MPP-like metallohydrolase"/>
    <property type="match status" value="3"/>
</dbReference>
<evidence type="ECO:0000256" key="6">
    <source>
        <dbReference type="ARBA" id="ARBA00023049"/>
    </source>
</evidence>
<dbReference type="Pfam" id="PF22456">
    <property type="entry name" value="PqqF-like_C_4"/>
    <property type="match status" value="1"/>
</dbReference>
<dbReference type="PANTHER" id="PTHR43690:SF18">
    <property type="entry name" value="INSULIN-DEGRADING ENZYME-RELATED"/>
    <property type="match status" value="1"/>
</dbReference>
<accession>A0A7W4Z717</accession>
<protein>
    <submittedName>
        <fullName evidence="10">Secreted Zn-dependent insulinase-like peptidase</fullName>
    </submittedName>
</protein>
<evidence type="ECO:0000256" key="4">
    <source>
        <dbReference type="ARBA" id="ARBA00022801"/>
    </source>
</evidence>
<feature type="domain" description="Coenzyme PQQ synthesis protein F-like C-terminal lobe" evidence="9">
    <location>
        <begin position="741"/>
        <end position="840"/>
    </location>
</feature>
<dbReference type="RefSeq" id="WP_183410329.1">
    <property type="nucleotide sequence ID" value="NZ_JACHWY010000002.1"/>
</dbReference>
<evidence type="ECO:0000259" key="9">
    <source>
        <dbReference type="Pfam" id="PF22456"/>
    </source>
</evidence>
<dbReference type="InterPro" id="IPR011249">
    <property type="entry name" value="Metalloenz_LuxS/M16"/>
</dbReference>
<sequence>MISADRLRTVALACSLGLAPFSFAADIDRHIREHDNGLRSLNLSRPDRANALIGIQINAGSFQDALPSRNTIPGLAHLAEHVFLRQTIRDEGREILELRDYLALNGGRVTAKTGHNTTYFIFEIQHRAAPHLLRALARLIRQPQFSTAIIASEISAVDDEFGFLKTKAHWLLQDALKAATVDGHPFRHNGAGNRESFSPYSLDYLQSALQAFFSRYYRAANLSLIYVSPENRTTQNKHIALSFGSLPSLPASNTAEPEIFSPDTLPRRLRVQAPVSSPQFTLLLPLQGASRKTGENLIDYLRYWTQATGAGSWQQQLADTGLFRQVALSRGIATGDQATLSLHWVPSAQGLNSPELTRDTLLQALYTLAKQARNPAIADHFKVRRQEQGAQSPNYIESDHVYQWLQKISQADGTASVALPDDRFFSLLEKRRWLLIELLPTLDSSHRSPLFSVPWQLLPLPDLSTTNPLPLSAFTPPVKLKETRTLPQLSSSVSRPEKIFSEGSLEIWHAASTHPNEQIMLHLSLDIPEFNLSQNDRALAELWLSALKITTRDFPGRRWTRHPNGMRVELRGSIATLQQQLASISEDLQTALTEAEFESLKTRLIDDWRQTPDYRFAFEALVDQLRVALQPEHDSRTDRIAALDTSVHSDWLTLQQQSLAGLRATLFVYGADRDSAHRLSQSLELPLAATAIEQERPGSPSESLIPSQGLQRTELFSDANALLRYHPAVRQSASDEARYQLLLPLLKRQYFARLREQQQLAYGVTVVPVELDQHQGLALIAQSATSSPDTLHQATEQFLKDFPQWLNTLPEAQLVQVKSQLLTELDSAALRGEKLAEHYWSEITRQRIAVEYSGSGWNDKVQRAVNALQAEDLSQYFQSIFLNREQEGLILEGWPRRGNQPEVYSSEAKKR</sequence>
<dbReference type="InterPro" id="IPR050626">
    <property type="entry name" value="Peptidase_M16"/>
</dbReference>
<evidence type="ECO:0000313" key="11">
    <source>
        <dbReference type="Proteomes" id="UP000537130"/>
    </source>
</evidence>
<evidence type="ECO:0000256" key="1">
    <source>
        <dbReference type="ARBA" id="ARBA00007261"/>
    </source>
</evidence>
<organism evidence="10 11">
    <name type="scientific">Litorivivens lipolytica</name>
    <dbReference type="NCBI Taxonomy" id="1524264"/>
    <lineage>
        <taxon>Bacteria</taxon>
        <taxon>Pseudomonadati</taxon>
        <taxon>Pseudomonadota</taxon>
        <taxon>Gammaproteobacteria</taxon>
        <taxon>Litorivivens</taxon>
    </lineage>
</organism>
<keyword evidence="2" id="KW-0645">Protease</keyword>
<keyword evidence="6" id="KW-0482">Metalloprotease</keyword>
<name>A0A7W4Z717_9GAMM</name>
<dbReference type="AlphaFoldDB" id="A0A7W4Z717"/>
<comment type="caution">
    <text evidence="10">The sequence shown here is derived from an EMBL/GenBank/DDBJ whole genome shotgun (WGS) entry which is preliminary data.</text>
</comment>
<proteinExistence type="inferred from homology"/>
<evidence type="ECO:0000256" key="3">
    <source>
        <dbReference type="ARBA" id="ARBA00022723"/>
    </source>
</evidence>
<evidence type="ECO:0000256" key="5">
    <source>
        <dbReference type="ARBA" id="ARBA00022833"/>
    </source>
</evidence>
<dbReference type="InterPro" id="IPR054734">
    <property type="entry name" value="PqqF-like_C_4"/>
</dbReference>
<dbReference type="GO" id="GO:0008237">
    <property type="term" value="F:metallopeptidase activity"/>
    <property type="evidence" value="ECO:0007669"/>
    <property type="project" value="UniProtKB-KW"/>
</dbReference>
<reference evidence="10 11" key="1">
    <citation type="submission" date="2020-08" db="EMBL/GenBank/DDBJ databases">
        <title>Genomic Encyclopedia of Type Strains, Phase III (KMG-III): the genomes of soil and plant-associated and newly described type strains.</title>
        <authorList>
            <person name="Whitman W."/>
        </authorList>
    </citation>
    <scope>NUCLEOTIDE SEQUENCE [LARGE SCALE GENOMIC DNA]</scope>
    <source>
        <strain evidence="10 11">CECT 8654</strain>
    </source>
</reference>
<keyword evidence="11" id="KW-1185">Reference proteome</keyword>
<keyword evidence="7" id="KW-0732">Signal</keyword>
<keyword evidence="4" id="KW-0378">Hydrolase</keyword>
<dbReference type="Proteomes" id="UP000537130">
    <property type="component" value="Unassembled WGS sequence"/>
</dbReference>
<feature type="chain" id="PRO_5031396962" evidence="7">
    <location>
        <begin position="25"/>
        <end position="911"/>
    </location>
</feature>
<feature type="signal peptide" evidence="7">
    <location>
        <begin position="1"/>
        <end position="24"/>
    </location>
</feature>
<dbReference type="Pfam" id="PF00675">
    <property type="entry name" value="Peptidase_M16"/>
    <property type="match status" value="1"/>
</dbReference>
<evidence type="ECO:0000256" key="7">
    <source>
        <dbReference type="SAM" id="SignalP"/>
    </source>
</evidence>
<evidence type="ECO:0000259" key="8">
    <source>
        <dbReference type="Pfam" id="PF00675"/>
    </source>
</evidence>
<gene>
    <name evidence="10" type="ORF">FHR99_001821</name>
</gene>
<feature type="domain" description="Peptidase M16 N-terminal" evidence="8">
    <location>
        <begin position="46"/>
        <end position="185"/>
    </location>
</feature>
<keyword evidence="5" id="KW-0862">Zinc</keyword>